<evidence type="ECO:0000313" key="4">
    <source>
        <dbReference type="Proteomes" id="UP000799092"/>
    </source>
</evidence>
<sequence length="285" mass="32925">MDATENLNDFFWHLLFPSRLIIKSQEGLCALFGRYSKVRFAVITDIHGNGAALKAVLSDINQRNDVDHIYCLGDMIAIGPDTNEVLDMLFSRTDVSMITGNHDEAVLSLLKDEVYPRSHLHVYPHHDWIATRMDPIYVPKLESLPRVIQKTINNKSLLFTHYHMEKTKITKHISEDPFSEIKEPSLENLEKLFKNNKEHLICFGHHHPVHFFSNDKTIFLNPGSLGCYDKPIARYGIVTISNDKIDVKLRELVYDNNEFLRSYDELKVTDRQLILEIFHGNQPIG</sequence>
<dbReference type="InterPro" id="IPR050126">
    <property type="entry name" value="Ap4A_hydrolase"/>
</dbReference>
<accession>A0A6A8DJY2</accession>
<protein>
    <submittedName>
        <fullName evidence="3">Metallophosphoesterase</fullName>
    </submittedName>
</protein>
<name>A0A6A8DJY2_9BACI</name>
<proteinExistence type="inferred from homology"/>
<dbReference type="InterPro" id="IPR029052">
    <property type="entry name" value="Metallo-depent_PP-like"/>
</dbReference>
<comment type="similarity">
    <text evidence="1">Belongs to the metallophosphoesterase superfamily. YfcE family.</text>
</comment>
<dbReference type="Pfam" id="PF12850">
    <property type="entry name" value="Metallophos_2"/>
    <property type="match status" value="1"/>
</dbReference>
<dbReference type="PANTHER" id="PTHR42850">
    <property type="entry name" value="METALLOPHOSPHOESTERASE"/>
    <property type="match status" value="1"/>
</dbReference>
<dbReference type="InterPro" id="IPR024654">
    <property type="entry name" value="Calcineurin-like_PHP_lpxH"/>
</dbReference>
<dbReference type="EMBL" id="WJNG01000013">
    <property type="protein sequence ID" value="MRH44081.1"/>
    <property type="molecule type" value="Genomic_DNA"/>
</dbReference>
<dbReference type="CDD" id="cd00838">
    <property type="entry name" value="MPP_superfamily"/>
    <property type="match status" value="1"/>
</dbReference>
<dbReference type="GO" id="GO:0016791">
    <property type="term" value="F:phosphatase activity"/>
    <property type="evidence" value="ECO:0007669"/>
    <property type="project" value="TreeGrafter"/>
</dbReference>
<dbReference type="Proteomes" id="UP000799092">
    <property type="component" value="Unassembled WGS sequence"/>
</dbReference>
<dbReference type="PANTHER" id="PTHR42850:SF2">
    <property type="entry name" value="BLL5683 PROTEIN"/>
    <property type="match status" value="1"/>
</dbReference>
<evidence type="ECO:0000259" key="2">
    <source>
        <dbReference type="Pfam" id="PF12850"/>
    </source>
</evidence>
<gene>
    <name evidence="3" type="ORF">GH741_15670</name>
</gene>
<feature type="domain" description="Calcineurin-like phosphoesterase" evidence="2">
    <location>
        <begin position="39"/>
        <end position="242"/>
    </location>
</feature>
<evidence type="ECO:0000256" key="1">
    <source>
        <dbReference type="ARBA" id="ARBA00008950"/>
    </source>
</evidence>
<reference evidence="3" key="1">
    <citation type="submission" date="2019-11" db="EMBL/GenBank/DDBJ databases">
        <authorList>
            <person name="Li J."/>
        </authorList>
    </citation>
    <scope>NUCLEOTIDE SEQUENCE</scope>
    <source>
        <strain evidence="3">B6B</strain>
    </source>
</reference>
<dbReference type="SUPFAM" id="SSF56300">
    <property type="entry name" value="Metallo-dependent phosphatases"/>
    <property type="match status" value="1"/>
</dbReference>
<dbReference type="AlphaFoldDB" id="A0A6A8DJY2"/>
<dbReference type="Gene3D" id="3.60.21.10">
    <property type="match status" value="1"/>
</dbReference>
<organism evidence="3 4">
    <name type="scientific">Aquibacillus halophilus</name>
    <dbReference type="NCBI Taxonomy" id="930132"/>
    <lineage>
        <taxon>Bacteria</taxon>
        <taxon>Bacillati</taxon>
        <taxon>Bacillota</taxon>
        <taxon>Bacilli</taxon>
        <taxon>Bacillales</taxon>
        <taxon>Bacillaceae</taxon>
        <taxon>Aquibacillus</taxon>
    </lineage>
</organism>
<keyword evidence="4" id="KW-1185">Reference proteome</keyword>
<comment type="caution">
    <text evidence="3">The sequence shown here is derived from an EMBL/GenBank/DDBJ whole genome shotgun (WGS) entry which is preliminary data.</text>
</comment>
<dbReference type="OrthoDB" id="9813918at2"/>
<evidence type="ECO:0000313" key="3">
    <source>
        <dbReference type="EMBL" id="MRH44081.1"/>
    </source>
</evidence>
<dbReference type="GO" id="GO:0005737">
    <property type="term" value="C:cytoplasm"/>
    <property type="evidence" value="ECO:0007669"/>
    <property type="project" value="TreeGrafter"/>
</dbReference>